<sequence>MFARERRAAVAPGRPAASPRITPLADARALRCARTSLQPKQDFAVLTIKAGSDGSNGSNDLERRPSAHSGGDGCGGAPAVTPRRARTHGDHDDHT</sequence>
<dbReference type="GeneID" id="25731816"/>
<protein>
    <submittedName>
        <fullName evidence="2">Uncharacterized protein</fullName>
    </submittedName>
</protein>
<keyword evidence="3" id="KW-1185">Reference proteome</keyword>
<evidence type="ECO:0000256" key="1">
    <source>
        <dbReference type="SAM" id="MobiDB-lite"/>
    </source>
</evidence>
<evidence type="ECO:0000313" key="2">
    <source>
        <dbReference type="EMBL" id="KIY93690.1"/>
    </source>
</evidence>
<reference evidence="2 3" key="1">
    <citation type="journal article" date="2013" name="BMC Genomics">
        <title>Reconstruction of the lipid metabolism for the microalga Monoraphidium neglectum from its genome sequence reveals characteristics suitable for biofuel production.</title>
        <authorList>
            <person name="Bogen C."/>
            <person name="Al-Dilaimi A."/>
            <person name="Albersmeier A."/>
            <person name="Wichmann J."/>
            <person name="Grundmann M."/>
            <person name="Rupp O."/>
            <person name="Lauersen K.J."/>
            <person name="Blifernez-Klassen O."/>
            <person name="Kalinowski J."/>
            <person name="Goesmann A."/>
            <person name="Mussgnug J.H."/>
            <person name="Kruse O."/>
        </authorList>
    </citation>
    <scope>NUCLEOTIDE SEQUENCE [LARGE SCALE GENOMIC DNA]</scope>
    <source>
        <strain evidence="2 3">SAG 48.87</strain>
    </source>
</reference>
<dbReference type="KEGG" id="mng:MNEG_14270"/>
<dbReference type="EMBL" id="KK104589">
    <property type="protein sequence ID" value="KIY93690.1"/>
    <property type="molecule type" value="Genomic_DNA"/>
</dbReference>
<feature type="region of interest" description="Disordered" evidence="1">
    <location>
        <begin position="48"/>
        <end position="95"/>
    </location>
</feature>
<feature type="region of interest" description="Disordered" evidence="1">
    <location>
        <begin position="1"/>
        <end position="22"/>
    </location>
</feature>
<evidence type="ECO:0000313" key="3">
    <source>
        <dbReference type="Proteomes" id="UP000054498"/>
    </source>
</evidence>
<organism evidence="2 3">
    <name type="scientific">Monoraphidium neglectum</name>
    <dbReference type="NCBI Taxonomy" id="145388"/>
    <lineage>
        <taxon>Eukaryota</taxon>
        <taxon>Viridiplantae</taxon>
        <taxon>Chlorophyta</taxon>
        <taxon>core chlorophytes</taxon>
        <taxon>Chlorophyceae</taxon>
        <taxon>CS clade</taxon>
        <taxon>Sphaeropleales</taxon>
        <taxon>Selenastraceae</taxon>
        <taxon>Monoraphidium</taxon>
    </lineage>
</organism>
<dbReference type="AlphaFoldDB" id="A0A0D2MF05"/>
<accession>A0A0D2MF05</accession>
<feature type="compositionally biased region" description="Low complexity" evidence="1">
    <location>
        <begin position="9"/>
        <end position="20"/>
    </location>
</feature>
<gene>
    <name evidence="2" type="ORF">MNEG_14270</name>
</gene>
<feature type="non-terminal residue" evidence="2">
    <location>
        <position position="95"/>
    </location>
</feature>
<dbReference type="RefSeq" id="XP_013892710.1">
    <property type="nucleotide sequence ID" value="XM_014037256.1"/>
</dbReference>
<name>A0A0D2MF05_9CHLO</name>
<dbReference type="Proteomes" id="UP000054498">
    <property type="component" value="Unassembled WGS sequence"/>
</dbReference>
<proteinExistence type="predicted"/>